<evidence type="ECO:0000256" key="3">
    <source>
        <dbReference type="ARBA" id="ARBA00022490"/>
    </source>
</evidence>
<evidence type="ECO:0000256" key="7">
    <source>
        <dbReference type="ARBA" id="ARBA00023186"/>
    </source>
</evidence>
<dbReference type="GO" id="GO:0016887">
    <property type="term" value="F:ATP hydrolysis activity"/>
    <property type="evidence" value="ECO:0007669"/>
    <property type="project" value="InterPro"/>
</dbReference>
<dbReference type="InterPro" id="IPR036890">
    <property type="entry name" value="HATPase_C_sf"/>
</dbReference>
<dbReference type="PROSITE" id="PS00298">
    <property type="entry name" value="HSP90"/>
    <property type="match status" value="1"/>
</dbReference>
<evidence type="ECO:0000256" key="2">
    <source>
        <dbReference type="ARBA" id="ARBA00008239"/>
    </source>
</evidence>
<dbReference type="CDD" id="cd16927">
    <property type="entry name" value="HATPase_Hsp90-like"/>
    <property type="match status" value="1"/>
</dbReference>
<feature type="binding site" evidence="8">
    <location>
        <begin position="97"/>
        <end position="98"/>
    </location>
    <ligand>
        <name>ATP</name>
        <dbReference type="ChEBI" id="CHEBI:30616"/>
    </ligand>
</feature>
<evidence type="ECO:0000256" key="6">
    <source>
        <dbReference type="ARBA" id="ARBA00023016"/>
    </source>
</evidence>
<reference evidence="10" key="1">
    <citation type="submission" date="2020-10" db="EMBL/GenBank/DDBJ databases">
        <authorList>
            <person name="Gilroy R."/>
        </authorList>
    </citation>
    <scope>NUCLEOTIDE SEQUENCE</scope>
    <source>
        <strain evidence="10">14508</strain>
    </source>
</reference>
<dbReference type="FunFam" id="3.30.565.10:FF:000009">
    <property type="entry name" value="Molecular chaperone HtpG"/>
    <property type="match status" value="1"/>
</dbReference>
<feature type="non-terminal residue" evidence="10">
    <location>
        <position position="445"/>
    </location>
</feature>
<evidence type="ECO:0000256" key="1">
    <source>
        <dbReference type="ARBA" id="ARBA00004496"/>
    </source>
</evidence>
<dbReference type="SUPFAM" id="SSF54211">
    <property type="entry name" value="Ribosomal protein S5 domain 2-like"/>
    <property type="match status" value="1"/>
</dbReference>
<feature type="binding site" evidence="8">
    <location>
        <position position="169"/>
    </location>
    <ligand>
        <name>ATP</name>
        <dbReference type="ChEBI" id="CHEBI:30616"/>
    </ligand>
</feature>
<evidence type="ECO:0000313" key="11">
    <source>
        <dbReference type="Proteomes" id="UP000886893"/>
    </source>
</evidence>
<feature type="binding site" evidence="8">
    <location>
        <position position="96"/>
    </location>
    <ligand>
        <name>ATP</name>
        <dbReference type="ChEBI" id="CHEBI:30616"/>
    </ligand>
</feature>
<evidence type="ECO:0000256" key="8">
    <source>
        <dbReference type="PIRSR" id="PIRSR002583-1"/>
    </source>
</evidence>
<evidence type="ECO:0000313" key="10">
    <source>
        <dbReference type="EMBL" id="HIT17156.1"/>
    </source>
</evidence>
<dbReference type="GO" id="GO:0005524">
    <property type="term" value="F:ATP binding"/>
    <property type="evidence" value="ECO:0007669"/>
    <property type="project" value="UniProtKB-KW"/>
</dbReference>
<feature type="domain" description="Histidine kinase/HSP90-like ATPase" evidence="9">
    <location>
        <begin position="25"/>
        <end position="179"/>
    </location>
</feature>
<keyword evidence="7" id="KW-0143">Chaperone</keyword>
<dbReference type="PANTHER" id="PTHR11528">
    <property type="entry name" value="HEAT SHOCK PROTEIN 90 FAMILY MEMBER"/>
    <property type="match status" value="1"/>
</dbReference>
<dbReference type="PRINTS" id="PR00775">
    <property type="entry name" value="HEATSHOCK90"/>
</dbReference>
<dbReference type="AlphaFoldDB" id="A0A9D1KB93"/>
<comment type="caution">
    <text evidence="10">The sequence shown here is derived from an EMBL/GenBank/DDBJ whole genome shotgun (WGS) entry which is preliminary data.</text>
</comment>
<protein>
    <submittedName>
        <fullName evidence="10">Molecular chaperone HtpG</fullName>
    </submittedName>
</protein>
<comment type="similarity">
    <text evidence="2">Belongs to the heat shock protein 90 family.</text>
</comment>
<feature type="binding site" evidence="8">
    <location>
        <begin position="119"/>
        <end position="124"/>
    </location>
    <ligand>
        <name>ATP</name>
        <dbReference type="ChEBI" id="CHEBI:30616"/>
    </ligand>
</feature>
<dbReference type="GO" id="GO:0051082">
    <property type="term" value="F:unfolded protein binding"/>
    <property type="evidence" value="ECO:0007669"/>
    <property type="project" value="InterPro"/>
</dbReference>
<dbReference type="InterPro" id="IPR003594">
    <property type="entry name" value="HATPase_dom"/>
</dbReference>
<evidence type="ECO:0000256" key="5">
    <source>
        <dbReference type="ARBA" id="ARBA00022840"/>
    </source>
</evidence>
<comment type="subcellular location">
    <subcellularLocation>
        <location evidence="1">Cytoplasm</location>
    </subcellularLocation>
</comment>
<dbReference type="Gene3D" id="3.30.565.10">
    <property type="entry name" value="Histidine kinase-like ATPase, C-terminal domain"/>
    <property type="match status" value="1"/>
</dbReference>
<sequence>MSEVRKFKTESKRLLDLMINSIYTNKEIFLRELISNASDAIDKYHYLSLTNKDIPAQDSYHIHLSINKDDRILTIEDNGIGMTYEEVINNLGTIAKSGSLEFLNNLKEEQAKDIDIIGQFGVGFYSAFMVSDKVVVETKSPLSEKGYRFTSKGTEKYEIEEIDKPQVGTKIDIYLRKSTEEEDYDQFLDDYHIQSLVKKYSDYVRYPITMEVEKSVPEVDKDGKEIENKYKTIHETITLNSMVPIWKKSKNEVSEKDLNEFYKQKFADYNDPMLSMFVNAEGMLTYNALLFIPKKAPYDLYTENYEKGLKLYTKGVFIMDKCKELIPDYLRFVKGLVDSSDLSLNISREILQQNRQLTKIATNIEKKVLNELTKLQKEDYDKYLDFFNQYGINFKYGIYNSYGADKEKLQDLLVYKTIQQEKPIPLKTYVENMKKDQEYIYFASA</sequence>
<feature type="binding site" evidence="8">
    <location>
        <position position="32"/>
    </location>
    <ligand>
        <name>ATP</name>
        <dbReference type="ChEBI" id="CHEBI:30616"/>
    </ligand>
</feature>
<dbReference type="PIRSF" id="PIRSF002583">
    <property type="entry name" value="Hsp90"/>
    <property type="match status" value="1"/>
</dbReference>
<evidence type="ECO:0000259" key="9">
    <source>
        <dbReference type="SMART" id="SM00387"/>
    </source>
</evidence>
<keyword evidence="6" id="KW-0346">Stress response</keyword>
<evidence type="ECO:0000256" key="4">
    <source>
        <dbReference type="ARBA" id="ARBA00022741"/>
    </source>
</evidence>
<dbReference type="Gene3D" id="3.40.50.11260">
    <property type="match status" value="1"/>
</dbReference>
<feature type="binding site" evidence="8">
    <location>
        <position position="348"/>
    </location>
    <ligand>
        <name>ATP</name>
        <dbReference type="ChEBI" id="CHEBI:30616"/>
    </ligand>
</feature>
<feature type="binding site" evidence="8">
    <location>
        <position position="90"/>
    </location>
    <ligand>
        <name>ATP</name>
        <dbReference type="ChEBI" id="CHEBI:30616"/>
    </ligand>
</feature>
<dbReference type="InterPro" id="IPR001404">
    <property type="entry name" value="Hsp90_fam"/>
</dbReference>
<dbReference type="Pfam" id="PF00183">
    <property type="entry name" value="HSP90"/>
    <property type="match status" value="1"/>
</dbReference>
<organism evidence="10 11">
    <name type="scientific">Candidatus Caccosoma faecigallinarum</name>
    <dbReference type="NCBI Taxonomy" id="2840720"/>
    <lineage>
        <taxon>Bacteria</taxon>
        <taxon>Bacillati</taxon>
        <taxon>Bacillota</taxon>
        <taxon>Bacillota incertae sedis</taxon>
        <taxon>Candidatus Caccosoma</taxon>
    </lineage>
</organism>
<keyword evidence="4 8" id="KW-0547">Nucleotide-binding</keyword>
<dbReference type="NCBIfam" id="NF003555">
    <property type="entry name" value="PRK05218.1"/>
    <property type="match status" value="1"/>
</dbReference>
<reference evidence="10" key="2">
    <citation type="journal article" date="2021" name="PeerJ">
        <title>Extensive microbial diversity within the chicken gut microbiome revealed by metagenomics and culture.</title>
        <authorList>
            <person name="Gilroy R."/>
            <person name="Ravi A."/>
            <person name="Getino M."/>
            <person name="Pursley I."/>
            <person name="Horton D.L."/>
            <person name="Alikhan N.F."/>
            <person name="Baker D."/>
            <person name="Gharbi K."/>
            <person name="Hall N."/>
            <person name="Watson M."/>
            <person name="Adriaenssens E.M."/>
            <person name="Foster-Nyarko E."/>
            <person name="Jarju S."/>
            <person name="Secka A."/>
            <person name="Antonio M."/>
            <person name="Oren A."/>
            <person name="Chaudhuri R.R."/>
            <person name="La Ragione R."/>
            <person name="Hildebrand F."/>
            <person name="Pallen M.J."/>
        </authorList>
    </citation>
    <scope>NUCLEOTIDE SEQUENCE</scope>
    <source>
        <strain evidence="10">14508</strain>
    </source>
</reference>
<dbReference type="GO" id="GO:0140662">
    <property type="term" value="F:ATP-dependent protein folding chaperone"/>
    <property type="evidence" value="ECO:0007669"/>
    <property type="project" value="InterPro"/>
</dbReference>
<feature type="binding site" evidence="8">
    <location>
        <position position="82"/>
    </location>
    <ligand>
        <name>ATP</name>
        <dbReference type="ChEBI" id="CHEBI:30616"/>
    </ligand>
</feature>
<dbReference type="SUPFAM" id="SSF55874">
    <property type="entry name" value="ATPase domain of HSP90 chaperone/DNA topoisomerase II/histidine kinase"/>
    <property type="match status" value="1"/>
</dbReference>
<keyword evidence="5 8" id="KW-0067">ATP-binding</keyword>
<dbReference type="InterPro" id="IPR020568">
    <property type="entry name" value="Ribosomal_Su5_D2-typ_SF"/>
</dbReference>
<dbReference type="InterPro" id="IPR019805">
    <property type="entry name" value="Heat_shock_protein_90_CS"/>
</dbReference>
<dbReference type="InterPro" id="IPR020575">
    <property type="entry name" value="Hsp90_N"/>
</dbReference>
<dbReference type="Proteomes" id="UP000886893">
    <property type="component" value="Unassembled WGS sequence"/>
</dbReference>
<dbReference type="Gene3D" id="3.30.230.80">
    <property type="match status" value="1"/>
</dbReference>
<feature type="binding site" evidence="8">
    <location>
        <position position="36"/>
    </location>
    <ligand>
        <name>ATP</name>
        <dbReference type="ChEBI" id="CHEBI:30616"/>
    </ligand>
</feature>
<accession>A0A9D1KB93</accession>
<dbReference type="EMBL" id="DVKI01000066">
    <property type="protein sequence ID" value="HIT17156.1"/>
    <property type="molecule type" value="Genomic_DNA"/>
</dbReference>
<keyword evidence="3" id="KW-0963">Cytoplasm</keyword>
<gene>
    <name evidence="10" type="primary">htpG</name>
    <name evidence="10" type="ORF">IAD04_02090</name>
</gene>
<dbReference type="GO" id="GO:0005737">
    <property type="term" value="C:cytoplasm"/>
    <property type="evidence" value="ECO:0007669"/>
    <property type="project" value="UniProtKB-SubCell"/>
</dbReference>
<feature type="binding site" evidence="8">
    <location>
        <position position="77"/>
    </location>
    <ligand>
        <name>ATP</name>
        <dbReference type="ChEBI" id="CHEBI:30616"/>
    </ligand>
</feature>
<dbReference type="SMART" id="SM00387">
    <property type="entry name" value="HATPase_c"/>
    <property type="match status" value="1"/>
</dbReference>
<name>A0A9D1KB93_9FIRM</name>
<proteinExistence type="inferred from homology"/>
<dbReference type="Pfam" id="PF13589">
    <property type="entry name" value="HATPase_c_3"/>
    <property type="match status" value="1"/>
</dbReference>